<proteinExistence type="predicted"/>
<dbReference type="EMBL" id="CAQQ02395083">
    <property type="status" value="NOT_ANNOTATED_CDS"/>
    <property type="molecule type" value="Genomic_DNA"/>
</dbReference>
<name>T1GSM9_MEGSC</name>
<keyword evidence="2" id="KW-1185">Reference proteome</keyword>
<reference evidence="2" key="1">
    <citation type="submission" date="2013-02" db="EMBL/GenBank/DDBJ databases">
        <authorList>
            <person name="Hughes D."/>
        </authorList>
    </citation>
    <scope>NUCLEOTIDE SEQUENCE</scope>
    <source>
        <strain>Durham</strain>
        <strain evidence="2">NC isolate 2 -- Noor lab</strain>
    </source>
</reference>
<evidence type="ECO:0000313" key="2">
    <source>
        <dbReference type="Proteomes" id="UP000015102"/>
    </source>
</evidence>
<organism evidence="1 2">
    <name type="scientific">Megaselia scalaris</name>
    <name type="common">Humpbacked fly</name>
    <name type="synonym">Phora scalaris</name>
    <dbReference type="NCBI Taxonomy" id="36166"/>
    <lineage>
        <taxon>Eukaryota</taxon>
        <taxon>Metazoa</taxon>
        <taxon>Ecdysozoa</taxon>
        <taxon>Arthropoda</taxon>
        <taxon>Hexapoda</taxon>
        <taxon>Insecta</taxon>
        <taxon>Pterygota</taxon>
        <taxon>Neoptera</taxon>
        <taxon>Endopterygota</taxon>
        <taxon>Diptera</taxon>
        <taxon>Brachycera</taxon>
        <taxon>Muscomorpha</taxon>
        <taxon>Platypezoidea</taxon>
        <taxon>Phoridae</taxon>
        <taxon>Megaseliini</taxon>
        <taxon>Megaselia</taxon>
    </lineage>
</organism>
<dbReference type="Proteomes" id="UP000015102">
    <property type="component" value="Unassembled WGS sequence"/>
</dbReference>
<dbReference type="AlphaFoldDB" id="T1GSM9"/>
<dbReference type="EMBL" id="CAQQ02395082">
    <property type="status" value="NOT_ANNOTATED_CDS"/>
    <property type="molecule type" value="Genomic_DNA"/>
</dbReference>
<sequence>MGRSFEKINLRKKKMSIWLEETNAFKANISENQGEALPPANYASFTESWALKDRDEPVCNGLDTAKNRENENNFS</sequence>
<reference evidence="1" key="2">
    <citation type="submission" date="2015-06" db="UniProtKB">
        <authorList>
            <consortium name="EnsemblMetazoa"/>
        </authorList>
    </citation>
    <scope>IDENTIFICATION</scope>
</reference>
<dbReference type="EnsemblMetazoa" id="MESCA006689-RA">
    <property type="protein sequence ID" value="MESCA006689-PA"/>
    <property type="gene ID" value="MESCA006689"/>
</dbReference>
<evidence type="ECO:0000313" key="1">
    <source>
        <dbReference type="EnsemblMetazoa" id="MESCA006689-PA"/>
    </source>
</evidence>
<protein>
    <submittedName>
        <fullName evidence="1">Uncharacterized protein</fullName>
    </submittedName>
</protein>
<dbReference type="HOGENOM" id="CLU_2673913_0_0_1"/>
<accession>T1GSM9</accession>